<dbReference type="InterPro" id="IPR009057">
    <property type="entry name" value="Homeodomain-like_sf"/>
</dbReference>
<keyword evidence="3" id="KW-1185">Reference proteome</keyword>
<proteinExistence type="predicted"/>
<sequence length="73" mass="8224">MSPVTSAATEPKRKRKMMTIAEKVTLLDMSNEGRSYAAVARHFGVNESKVRYIKKDESKIRKMASITFSKSAK</sequence>
<dbReference type="AlphaFoldDB" id="A0A8C6K7Y5"/>
<dbReference type="Ensembl" id="ENSNFUT00015002119.1">
    <property type="protein sequence ID" value="ENSNFUP00015001974.1"/>
    <property type="gene ID" value="ENSNFUG00015001083.1"/>
</dbReference>
<dbReference type="InterPro" id="IPR007889">
    <property type="entry name" value="HTH_Psq"/>
</dbReference>
<dbReference type="SUPFAM" id="SSF46689">
    <property type="entry name" value="Homeodomain-like"/>
    <property type="match status" value="1"/>
</dbReference>
<dbReference type="Pfam" id="PF04218">
    <property type="entry name" value="CENP-B_N"/>
    <property type="match status" value="1"/>
</dbReference>
<dbReference type="InterPro" id="IPR036388">
    <property type="entry name" value="WH-like_DNA-bd_sf"/>
</dbReference>
<organism evidence="2 3">
    <name type="scientific">Nothobranchius furzeri</name>
    <name type="common">Turquoise killifish</name>
    <dbReference type="NCBI Taxonomy" id="105023"/>
    <lineage>
        <taxon>Eukaryota</taxon>
        <taxon>Metazoa</taxon>
        <taxon>Chordata</taxon>
        <taxon>Craniata</taxon>
        <taxon>Vertebrata</taxon>
        <taxon>Euteleostomi</taxon>
        <taxon>Actinopterygii</taxon>
        <taxon>Neopterygii</taxon>
        <taxon>Teleostei</taxon>
        <taxon>Neoteleostei</taxon>
        <taxon>Acanthomorphata</taxon>
        <taxon>Ovalentaria</taxon>
        <taxon>Atherinomorphae</taxon>
        <taxon>Cyprinodontiformes</taxon>
        <taxon>Nothobranchiidae</taxon>
        <taxon>Nothobranchius</taxon>
    </lineage>
</organism>
<name>A0A8C6K7Y5_NOTFU</name>
<dbReference type="Proteomes" id="UP000694548">
    <property type="component" value="Chromosome sgr07"/>
</dbReference>
<reference evidence="2" key="3">
    <citation type="submission" date="2025-09" db="UniProtKB">
        <authorList>
            <consortium name="Ensembl"/>
        </authorList>
    </citation>
    <scope>IDENTIFICATION</scope>
</reference>
<feature type="domain" description="HTH psq-type" evidence="1">
    <location>
        <begin position="12"/>
        <end position="63"/>
    </location>
</feature>
<reference evidence="2" key="1">
    <citation type="submission" date="2014-08" db="EMBL/GenBank/DDBJ databases">
        <authorList>
            <person name="Senf B."/>
            <person name="Petzold A."/>
            <person name="Downie B.R."/>
            <person name="Koch P."/>
            <person name="Platzer M."/>
        </authorList>
    </citation>
    <scope>NUCLEOTIDE SEQUENCE [LARGE SCALE GENOMIC DNA]</scope>
    <source>
        <strain evidence="2">GRZ</strain>
    </source>
</reference>
<reference evidence="2" key="2">
    <citation type="submission" date="2025-08" db="UniProtKB">
        <authorList>
            <consortium name="Ensembl"/>
        </authorList>
    </citation>
    <scope>IDENTIFICATION</scope>
</reference>
<evidence type="ECO:0000313" key="3">
    <source>
        <dbReference type="Proteomes" id="UP000694548"/>
    </source>
</evidence>
<dbReference type="GeneTree" id="ENSGT00990000205093"/>
<dbReference type="GO" id="GO:0003677">
    <property type="term" value="F:DNA binding"/>
    <property type="evidence" value="ECO:0007669"/>
    <property type="project" value="InterPro"/>
</dbReference>
<evidence type="ECO:0000259" key="1">
    <source>
        <dbReference type="Pfam" id="PF04218"/>
    </source>
</evidence>
<accession>A0A8C6K7Y5</accession>
<evidence type="ECO:0000313" key="2">
    <source>
        <dbReference type="Ensembl" id="ENSNFUP00015001974.1"/>
    </source>
</evidence>
<dbReference type="Gene3D" id="1.10.10.10">
    <property type="entry name" value="Winged helix-like DNA-binding domain superfamily/Winged helix DNA-binding domain"/>
    <property type="match status" value="1"/>
</dbReference>
<protein>
    <recommendedName>
        <fullName evidence="1">HTH psq-type domain-containing protein</fullName>
    </recommendedName>
</protein>